<proteinExistence type="inferred from homology"/>
<evidence type="ECO:0000256" key="4">
    <source>
        <dbReference type="SAM" id="MobiDB-lite"/>
    </source>
</evidence>
<dbReference type="AlphaFoldDB" id="A0A9N8JVC5"/>
<evidence type="ECO:0000259" key="5">
    <source>
        <dbReference type="PROSITE" id="PS01031"/>
    </source>
</evidence>
<dbReference type="CDD" id="cd06464">
    <property type="entry name" value="ACD_sHsps-like"/>
    <property type="match status" value="1"/>
</dbReference>
<comment type="similarity">
    <text evidence="2 3">Belongs to the small heat shock protein (HSP20) family.</text>
</comment>
<dbReference type="PANTHER" id="PTHR11527">
    <property type="entry name" value="HEAT-SHOCK PROTEIN 20 FAMILY MEMBER"/>
    <property type="match status" value="1"/>
</dbReference>
<evidence type="ECO:0000313" key="6">
    <source>
        <dbReference type="EMBL" id="CAD0093717.1"/>
    </source>
</evidence>
<dbReference type="SUPFAM" id="SSF49764">
    <property type="entry name" value="HSP20-like chaperones"/>
    <property type="match status" value="1"/>
</dbReference>
<dbReference type="Pfam" id="PF00011">
    <property type="entry name" value="HSP20"/>
    <property type="match status" value="1"/>
</dbReference>
<dbReference type="InterPro" id="IPR008978">
    <property type="entry name" value="HSP20-like_chaperone"/>
</dbReference>
<reference evidence="6" key="1">
    <citation type="submission" date="2020-06" db="EMBL/GenBank/DDBJ databases">
        <authorList>
            <person name="Onetto C."/>
        </authorList>
    </citation>
    <scope>NUCLEOTIDE SEQUENCE</scope>
</reference>
<dbReference type="PROSITE" id="PS01031">
    <property type="entry name" value="SHSP"/>
    <property type="match status" value="1"/>
</dbReference>
<dbReference type="InterPro" id="IPR002068">
    <property type="entry name" value="A-crystallin/Hsp20_dom"/>
</dbReference>
<feature type="compositionally biased region" description="Low complexity" evidence="4">
    <location>
        <begin position="226"/>
        <end position="238"/>
    </location>
</feature>
<dbReference type="InterPro" id="IPR031107">
    <property type="entry name" value="Small_HSP"/>
</dbReference>
<evidence type="ECO:0000256" key="3">
    <source>
        <dbReference type="RuleBase" id="RU003616"/>
    </source>
</evidence>
<evidence type="ECO:0000256" key="1">
    <source>
        <dbReference type="ARBA" id="ARBA00023016"/>
    </source>
</evidence>
<protein>
    <recommendedName>
        <fullName evidence="5">SHSP domain-containing protein</fullName>
    </recommendedName>
</protein>
<evidence type="ECO:0000313" key="7">
    <source>
        <dbReference type="Proteomes" id="UP000714618"/>
    </source>
</evidence>
<keyword evidence="1" id="KW-0346">Stress response</keyword>
<dbReference type="EMBL" id="CAIJEO010000005">
    <property type="protein sequence ID" value="CAD0093717.1"/>
    <property type="molecule type" value="Genomic_DNA"/>
</dbReference>
<name>A0A9N8JVC5_9PEZI</name>
<keyword evidence="7" id="KW-1185">Reference proteome</keyword>
<evidence type="ECO:0000256" key="2">
    <source>
        <dbReference type="PROSITE-ProRule" id="PRU00285"/>
    </source>
</evidence>
<comment type="caution">
    <text evidence="6">The sequence shown here is derived from an EMBL/GenBank/DDBJ whole genome shotgun (WGS) entry which is preliminary data.</text>
</comment>
<sequence length="293" mass="33231">MFWYALAPSRLPFARAARRYKATRPVHPILPSSETRTNTTTISSNYMQTYRISNKLPQAYRIIKVVPQVTPVRTMFSFPRFPSGEFAPLFRLLDDYASHQISRQGDDFGNFGNLSQLRSFQPRFDVKEVKDGYELHGELPGVDQKDIQIEFTDAQTLSIKGRTERHRESGTPPAALEGQQGKGRITSGDETPDTSSHYQKPTVEDENATQSTNTEQQITTTDNANQQVQQQTEQQRPQSRYWVSERSVGEFSRSFAFPSRVDQDNVRASLKDGILSIVVPKASAPITRKINIE</sequence>
<gene>
    <name evidence="6" type="ORF">AWRI4233_LOCUS4345</name>
</gene>
<dbReference type="OrthoDB" id="1431247at2759"/>
<feature type="region of interest" description="Disordered" evidence="4">
    <location>
        <begin position="156"/>
        <end position="241"/>
    </location>
</feature>
<dbReference type="Proteomes" id="UP000714618">
    <property type="component" value="Unassembled WGS sequence"/>
</dbReference>
<organism evidence="6 7">
    <name type="scientific">Aureobasidium mustum</name>
    <dbReference type="NCBI Taxonomy" id="2773714"/>
    <lineage>
        <taxon>Eukaryota</taxon>
        <taxon>Fungi</taxon>
        <taxon>Dikarya</taxon>
        <taxon>Ascomycota</taxon>
        <taxon>Pezizomycotina</taxon>
        <taxon>Dothideomycetes</taxon>
        <taxon>Dothideomycetidae</taxon>
        <taxon>Dothideales</taxon>
        <taxon>Saccotheciaceae</taxon>
        <taxon>Aureobasidium</taxon>
    </lineage>
</organism>
<feature type="compositionally biased region" description="Polar residues" evidence="4">
    <location>
        <begin position="208"/>
        <end position="225"/>
    </location>
</feature>
<dbReference type="Gene3D" id="2.60.40.790">
    <property type="match status" value="1"/>
</dbReference>
<accession>A0A9N8JVC5</accession>
<feature type="domain" description="SHSP" evidence="5">
    <location>
        <begin position="115"/>
        <end position="293"/>
    </location>
</feature>